<gene>
    <name evidence="2" type="ORF">UFOPK3482_01025</name>
</gene>
<organism evidence="2">
    <name type="scientific">freshwater metagenome</name>
    <dbReference type="NCBI Taxonomy" id="449393"/>
    <lineage>
        <taxon>unclassified sequences</taxon>
        <taxon>metagenomes</taxon>
        <taxon>ecological metagenomes</taxon>
    </lineage>
</organism>
<feature type="compositionally biased region" description="Low complexity" evidence="1">
    <location>
        <begin position="17"/>
        <end position="34"/>
    </location>
</feature>
<proteinExistence type="predicted"/>
<feature type="region of interest" description="Disordered" evidence="1">
    <location>
        <begin position="1"/>
        <end position="65"/>
    </location>
</feature>
<sequence>MKYSDDCPPAQGAIAPSSIEIESSGMISSSSTSSLVPMPEHSAQAPNGELNENDRGSSSSKDKLQSWHAKCSLNVRSFSAPFASTKSRITNPLASLSAVSIESVRRDLLSCFAVRRSTTTSIVCFSCFFNFGGSES</sequence>
<protein>
    <submittedName>
        <fullName evidence="2">Unannotated protein</fullName>
    </submittedName>
</protein>
<dbReference type="EMBL" id="CAFBLZ010000098">
    <property type="protein sequence ID" value="CAB4887940.1"/>
    <property type="molecule type" value="Genomic_DNA"/>
</dbReference>
<name>A0A6J7F4E8_9ZZZZ</name>
<evidence type="ECO:0000256" key="1">
    <source>
        <dbReference type="SAM" id="MobiDB-lite"/>
    </source>
</evidence>
<reference evidence="2" key="1">
    <citation type="submission" date="2020-05" db="EMBL/GenBank/DDBJ databases">
        <authorList>
            <person name="Chiriac C."/>
            <person name="Salcher M."/>
            <person name="Ghai R."/>
            <person name="Kavagutti S V."/>
        </authorList>
    </citation>
    <scope>NUCLEOTIDE SEQUENCE</scope>
</reference>
<accession>A0A6J7F4E8</accession>
<evidence type="ECO:0000313" key="2">
    <source>
        <dbReference type="EMBL" id="CAB4887940.1"/>
    </source>
</evidence>
<feature type="compositionally biased region" description="Basic and acidic residues" evidence="1">
    <location>
        <begin position="52"/>
        <end position="65"/>
    </location>
</feature>
<dbReference type="AlphaFoldDB" id="A0A6J7F4E8"/>